<dbReference type="InterPro" id="IPR018163">
    <property type="entry name" value="Thr/Ala-tRNA-synth_IIc_edit"/>
</dbReference>
<dbReference type="InterPro" id="IPR018165">
    <property type="entry name" value="Ala-tRNA-synth_IIc_core"/>
</dbReference>
<dbReference type="GO" id="GO:0003676">
    <property type="term" value="F:nucleic acid binding"/>
    <property type="evidence" value="ECO:0007669"/>
    <property type="project" value="InterPro"/>
</dbReference>
<comment type="subcellular location">
    <subcellularLocation>
        <location evidence="2">Cytoplasm</location>
    </subcellularLocation>
</comment>
<dbReference type="AlphaFoldDB" id="A0A0D2JMS6"/>
<accession>A0A0D2JMS6</accession>
<dbReference type="InterPro" id="IPR012947">
    <property type="entry name" value="tRNA_SAD"/>
</dbReference>
<dbReference type="GO" id="GO:0004813">
    <property type="term" value="F:alanine-tRNA ligase activity"/>
    <property type="evidence" value="ECO:0007669"/>
    <property type="project" value="InterPro"/>
</dbReference>
<comment type="cofactor">
    <cofactor evidence="1">
        <name>Zn(2+)</name>
        <dbReference type="ChEBI" id="CHEBI:29105"/>
    </cofactor>
</comment>
<dbReference type="SMART" id="SM00863">
    <property type="entry name" value="tRNA_SAD"/>
    <property type="match status" value="1"/>
</dbReference>
<dbReference type="Proteomes" id="UP000032214">
    <property type="component" value="Unassembled WGS sequence"/>
</dbReference>
<dbReference type="InterPro" id="IPR051335">
    <property type="entry name" value="Alanyl-tRNA_Editing_Enzymes"/>
</dbReference>
<proteinExistence type="predicted"/>
<dbReference type="STRING" id="1306947.J120_01620"/>
<dbReference type="Pfam" id="PF07973">
    <property type="entry name" value="tRNA_SAD"/>
    <property type="match status" value="1"/>
</dbReference>
<organism evidence="4 5">
    <name type="scientific">candidate division TM6 bacterium JCVI TM6SC1</name>
    <dbReference type="NCBI Taxonomy" id="1306947"/>
    <lineage>
        <taxon>Bacteria</taxon>
        <taxon>Candidatus Babelota</taxon>
        <taxon>Vermiphilus</taxon>
    </lineage>
</organism>
<dbReference type="GO" id="GO:0005524">
    <property type="term" value="F:ATP binding"/>
    <property type="evidence" value="ECO:0007669"/>
    <property type="project" value="InterPro"/>
</dbReference>
<dbReference type="Gene3D" id="2.40.30.130">
    <property type="match status" value="1"/>
</dbReference>
<name>A0A0D2JMS6_9BACT</name>
<dbReference type="Gene3D" id="3.30.980.10">
    <property type="entry name" value="Threonyl-trna Synthetase, Chain A, domain 2"/>
    <property type="match status" value="1"/>
</dbReference>
<dbReference type="EMBL" id="ARQD01000001">
    <property type="protein sequence ID" value="KIX85628.1"/>
    <property type="molecule type" value="Genomic_DNA"/>
</dbReference>
<reference evidence="4 5" key="1">
    <citation type="journal article" date="2013" name="Proc. Natl. Acad. Sci. U.S.A.">
        <title>Candidate phylum TM6 genome recovered from a hospital sink biofilm provides genomic insights into this uncultivated phylum.</title>
        <authorList>
            <person name="McLean J.S."/>
            <person name="Lombardo M.J."/>
            <person name="Badger J.H."/>
            <person name="Edlund A."/>
            <person name="Novotny M."/>
            <person name="Yee-Greenbaum J."/>
            <person name="Vyahhi N."/>
            <person name="Hall A.P."/>
            <person name="Yang Y."/>
            <person name="Dupont C.L."/>
            <person name="Ziegler M.G."/>
            <person name="Chitsaz H."/>
            <person name="Allen A.E."/>
            <person name="Yooseph S."/>
            <person name="Tesler G."/>
            <person name="Pevzner P.A."/>
            <person name="Friedman R.M."/>
            <person name="Nealson K.H."/>
            <person name="Venter J.C."/>
            <person name="Lasken R.S."/>
        </authorList>
    </citation>
    <scope>NUCLEOTIDE SEQUENCE [LARGE SCALE GENOMIC DNA]</scope>
    <source>
        <strain evidence="4 5">TM6SC1</strain>
    </source>
</reference>
<dbReference type="eggNOG" id="COG2872">
    <property type="taxonomic scope" value="Bacteria"/>
</dbReference>
<evidence type="ECO:0000256" key="1">
    <source>
        <dbReference type="ARBA" id="ARBA00001947"/>
    </source>
</evidence>
<dbReference type="InterPro" id="IPR009000">
    <property type="entry name" value="Transl_B-barrel_sf"/>
</dbReference>
<dbReference type="PANTHER" id="PTHR43462">
    <property type="entry name" value="ALANYL-TRNA EDITING PROTEIN"/>
    <property type="match status" value="1"/>
</dbReference>
<dbReference type="SUPFAM" id="SSF50447">
    <property type="entry name" value="Translation proteins"/>
    <property type="match status" value="1"/>
</dbReference>
<evidence type="ECO:0000313" key="4">
    <source>
        <dbReference type="EMBL" id="KIX85628.1"/>
    </source>
</evidence>
<dbReference type="InterPro" id="IPR018164">
    <property type="entry name" value="Ala-tRNA-synth_IIc_N"/>
</dbReference>
<evidence type="ECO:0000313" key="5">
    <source>
        <dbReference type="Proteomes" id="UP000032214"/>
    </source>
</evidence>
<gene>
    <name evidence="4" type="ORF">J120_01620</name>
</gene>
<dbReference type="GO" id="GO:0006419">
    <property type="term" value="P:alanyl-tRNA aminoacylation"/>
    <property type="evidence" value="ECO:0007669"/>
    <property type="project" value="InterPro"/>
</dbReference>
<evidence type="ECO:0000259" key="3">
    <source>
        <dbReference type="PROSITE" id="PS50860"/>
    </source>
</evidence>
<dbReference type="SUPFAM" id="SSF55186">
    <property type="entry name" value="ThrRS/AlaRS common domain"/>
    <property type="match status" value="1"/>
</dbReference>
<keyword evidence="5" id="KW-1185">Reference proteome</keyword>
<evidence type="ECO:0000256" key="2">
    <source>
        <dbReference type="ARBA" id="ARBA00004496"/>
    </source>
</evidence>
<dbReference type="PROSITE" id="PS50860">
    <property type="entry name" value="AA_TRNA_LIGASE_II_ALA"/>
    <property type="match status" value="1"/>
</dbReference>
<sequence length="244" mass="27504">MSHTLLQYLDNNTPVSFAQITDIITNEMGTALILDQTIFYPQGGGQPSDQGFIKNIRSQDLFNVTSVRFMEGAVYHYGTFMGNKFFIDDHVELTIDSKLRKVNSQNHTAGHIIDIAIRSLDLPMVPNKGYHFPEGPYVEYQQTQSDPFNATEHLEYIQRQVNNILSTPTPVSCMNISYNELVQVSGYIPTNLPADKPTRVMKINGYPAIPCGGTHVDNTRDITNIIVKKISKKSGMWRVSYQVL</sequence>
<feature type="domain" description="Alanyl-transfer RNA synthetases family profile" evidence="3">
    <location>
        <begin position="1"/>
        <end position="222"/>
    </location>
</feature>
<dbReference type="Pfam" id="PF01411">
    <property type="entry name" value="tRNA-synt_2c"/>
    <property type="match status" value="1"/>
</dbReference>
<comment type="caution">
    <text evidence="4">The sequence shown here is derived from an EMBL/GenBank/DDBJ whole genome shotgun (WGS) entry which is preliminary data.</text>
</comment>
<dbReference type="PANTHER" id="PTHR43462:SF2">
    <property type="entry name" value="THREONYL AND ALANYL TRNA SYNTHETASE SECOND ADDITIONAL DOMAIN-CONTAINING PROTEIN"/>
    <property type="match status" value="1"/>
</dbReference>
<protein>
    <recommendedName>
        <fullName evidence="3">Alanyl-transfer RNA synthetases family profile domain-containing protein</fullName>
    </recommendedName>
</protein>
<dbReference type="GO" id="GO:0005737">
    <property type="term" value="C:cytoplasm"/>
    <property type="evidence" value="ECO:0007669"/>
    <property type="project" value="UniProtKB-SubCell"/>
</dbReference>